<dbReference type="AlphaFoldDB" id="A0A8T7MAE6"/>
<evidence type="ECO:0000313" key="1">
    <source>
        <dbReference type="EMBL" id="NWJ49034.1"/>
    </source>
</evidence>
<sequence length="59" mass="7162">MANDDKNKKDLDPRIKRNWEDIQKRHSYPVNAIGVRIDPKDKETLRVWRENGIDRFLKE</sequence>
<evidence type="ECO:0000313" key="3">
    <source>
        <dbReference type="Proteomes" id="UP000521676"/>
    </source>
</evidence>
<organism evidence="1 3">
    <name type="scientific">Candidatus Chlorohelix allophototropha</name>
    <dbReference type="NCBI Taxonomy" id="3003348"/>
    <lineage>
        <taxon>Bacteria</taxon>
        <taxon>Bacillati</taxon>
        <taxon>Chloroflexota</taxon>
        <taxon>Chloroflexia</taxon>
        <taxon>Candidatus Chloroheliales</taxon>
        <taxon>Candidatus Chloroheliaceae</taxon>
        <taxon>Candidatus Chlorohelix</taxon>
    </lineage>
</organism>
<dbReference type="Proteomes" id="UP000521676">
    <property type="component" value="Unassembled WGS sequence"/>
</dbReference>
<dbReference type="Proteomes" id="UP001431572">
    <property type="component" value="Chromosome 2"/>
</dbReference>
<gene>
    <name evidence="1" type="ORF">HXX08_24520</name>
    <name evidence="2" type="ORF">OZ401_004589</name>
</gene>
<dbReference type="EMBL" id="JACATZ010000003">
    <property type="protein sequence ID" value="NWJ49034.1"/>
    <property type="molecule type" value="Genomic_DNA"/>
</dbReference>
<dbReference type="EMBL" id="CP128400">
    <property type="protein sequence ID" value="WJW68962.1"/>
    <property type="molecule type" value="Genomic_DNA"/>
</dbReference>
<keyword evidence="4" id="KW-1185">Reference proteome</keyword>
<accession>A0A8T7MAE6</accession>
<dbReference type="RefSeq" id="WP_341470867.1">
    <property type="nucleotide sequence ID" value="NZ_CP128400.1"/>
</dbReference>
<name>A0A8T7MAE6_9CHLR</name>
<evidence type="ECO:0000313" key="4">
    <source>
        <dbReference type="Proteomes" id="UP001431572"/>
    </source>
</evidence>
<reference evidence="1 3" key="1">
    <citation type="submission" date="2020-06" db="EMBL/GenBank/DDBJ databases">
        <title>Anoxygenic phototrophic Chloroflexota member uses a Type I reaction center.</title>
        <authorList>
            <person name="Tsuji J.M."/>
            <person name="Shaw N.A."/>
            <person name="Nagashima S."/>
            <person name="Venkiteswaran J."/>
            <person name="Schiff S.L."/>
            <person name="Hanada S."/>
            <person name="Tank M."/>
            <person name="Neufeld J.D."/>
        </authorList>
    </citation>
    <scope>NUCLEOTIDE SEQUENCE [LARGE SCALE GENOMIC DNA]</scope>
    <source>
        <strain evidence="1">L227-S17</strain>
    </source>
</reference>
<proteinExistence type="predicted"/>
<reference evidence="2" key="2">
    <citation type="journal article" date="2024" name="Nature">
        <title>Anoxygenic phototroph of the Chloroflexota uses a type I reaction centre.</title>
        <authorList>
            <person name="Tsuji J.M."/>
            <person name="Shaw N.A."/>
            <person name="Nagashima S."/>
            <person name="Venkiteswaran J.J."/>
            <person name="Schiff S.L."/>
            <person name="Watanabe T."/>
            <person name="Fukui M."/>
            <person name="Hanada S."/>
            <person name="Tank M."/>
            <person name="Neufeld J.D."/>
        </authorList>
    </citation>
    <scope>NUCLEOTIDE SEQUENCE</scope>
    <source>
        <strain evidence="2">L227-S17</strain>
    </source>
</reference>
<protein>
    <submittedName>
        <fullName evidence="1">Uncharacterized protein</fullName>
    </submittedName>
</protein>
<evidence type="ECO:0000313" key="2">
    <source>
        <dbReference type="EMBL" id="WJW68962.1"/>
    </source>
</evidence>